<organism evidence="2 3">
    <name type="scientific">Chelatococcus reniformis</name>
    <dbReference type="NCBI Taxonomy" id="1494448"/>
    <lineage>
        <taxon>Bacteria</taxon>
        <taxon>Pseudomonadati</taxon>
        <taxon>Pseudomonadota</taxon>
        <taxon>Alphaproteobacteria</taxon>
        <taxon>Hyphomicrobiales</taxon>
        <taxon>Chelatococcaceae</taxon>
        <taxon>Chelatococcus</taxon>
    </lineage>
</organism>
<accession>A0A916XPU0</accession>
<dbReference type="SMART" id="SM00382">
    <property type="entry name" value="AAA"/>
    <property type="match status" value="1"/>
</dbReference>
<keyword evidence="3" id="KW-1185">Reference proteome</keyword>
<reference evidence="2" key="2">
    <citation type="submission" date="2020-09" db="EMBL/GenBank/DDBJ databases">
        <authorList>
            <person name="Sun Q."/>
            <person name="Zhou Y."/>
        </authorList>
    </citation>
    <scope>NUCLEOTIDE SEQUENCE</scope>
    <source>
        <strain evidence="2">CGMCC 1.12919</strain>
    </source>
</reference>
<gene>
    <name evidence="2" type="ORF">GCM10010994_59840</name>
</gene>
<dbReference type="InterPro" id="IPR027417">
    <property type="entry name" value="P-loop_NTPase"/>
</dbReference>
<dbReference type="EMBL" id="BMGG01000015">
    <property type="protein sequence ID" value="GGC94079.1"/>
    <property type="molecule type" value="Genomic_DNA"/>
</dbReference>
<dbReference type="PANTHER" id="PTHR30121">
    <property type="entry name" value="UNCHARACTERIZED PROTEIN YJGR-RELATED"/>
    <property type="match status" value="1"/>
</dbReference>
<sequence>MRGFVDRTARVLLLIDGFMPECRWLDDGETLTYLHSTVSTKRHRVRVPETPIYLDALLADQPLIGGLEPRLGDTYLRTLTIVGFPTARTPGLLDELNRLAFPYRWSTRAILLDKTDAVRLTTKIRRQWFAKRKSIAAILKEVMTNEASVLVDSDAANKAADADLALQELGADVAGQAYVTATVTVWDDEPRLAAEKLRLVEKVIQGRDFTAMAETINAVDAWLGSLPGHVYANVRQPPISTSNLAHMIPLSAVWAGPERDEHFGAPPLLFGKTGSTPFRLSLHVGDVGHTLVVGPTGAGKSVLLALMAFQFRRYPETQVFACDFGGSIRAAALAMGGDWHDLGGGLTEDAADSVLLQPLAGIHEVPERAWAADWIVAIFMREGVTITPGAKEHVWTALTSLASAPLSERTITGLAVLLQSNDLKQALRPYCVGGPHGRLLDAESEQLGSASVQAFETEGLIGTGAAPAVLSYLFHRIEGRLDGRPTLLIVDEGWLALDDEGFAAQLREWLKTLRKKNASVVFATQSLSDIDGSAIASAIIESCPTRILLPNERAIEPQITAIYRRFGLNDRQIEILAHATPKRDYYCQSRRGNRLFELGLSEVALALCAASSKTDQAAISGILSEHGRDKFLEMWLRHRDASWAADLIPDLTNLEIFG</sequence>
<evidence type="ECO:0000259" key="1">
    <source>
        <dbReference type="SMART" id="SM00382"/>
    </source>
</evidence>
<dbReference type="AlphaFoldDB" id="A0A916XPU0"/>
<dbReference type="InterPro" id="IPR043964">
    <property type="entry name" value="P-loop_TraG"/>
</dbReference>
<protein>
    <submittedName>
        <fullName evidence="2">Conjugal transfer protein TrbE</fullName>
    </submittedName>
</protein>
<dbReference type="Proteomes" id="UP000637002">
    <property type="component" value="Unassembled WGS sequence"/>
</dbReference>
<evidence type="ECO:0000313" key="3">
    <source>
        <dbReference type="Proteomes" id="UP000637002"/>
    </source>
</evidence>
<evidence type="ECO:0000313" key="2">
    <source>
        <dbReference type="EMBL" id="GGC94079.1"/>
    </source>
</evidence>
<reference evidence="2" key="1">
    <citation type="journal article" date="2014" name="Int. J. Syst. Evol. Microbiol.">
        <title>Complete genome sequence of Corynebacterium casei LMG S-19264T (=DSM 44701T), isolated from a smear-ripened cheese.</title>
        <authorList>
            <consortium name="US DOE Joint Genome Institute (JGI-PGF)"/>
            <person name="Walter F."/>
            <person name="Albersmeier A."/>
            <person name="Kalinowski J."/>
            <person name="Ruckert C."/>
        </authorList>
    </citation>
    <scope>NUCLEOTIDE SEQUENCE</scope>
    <source>
        <strain evidence="2">CGMCC 1.12919</strain>
    </source>
</reference>
<dbReference type="InterPro" id="IPR003593">
    <property type="entry name" value="AAA+_ATPase"/>
</dbReference>
<dbReference type="PANTHER" id="PTHR30121:SF12">
    <property type="entry name" value="TYPE IV SECRETION SYSTEM PROTEIN CAGE"/>
    <property type="match status" value="1"/>
</dbReference>
<dbReference type="Gene3D" id="3.40.50.300">
    <property type="entry name" value="P-loop containing nucleotide triphosphate hydrolases"/>
    <property type="match status" value="2"/>
</dbReference>
<dbReference type="Pfam" id="PF19044">
    <property type="entry name" value="P-loop_TraG"/>
    <property type="match status" value="1"/>
</dbReference>
<feature type="domain" description="AAA+ ATPase" evidence="1">
    <location>
        <begin position="286"/>
        <end position="551"/>
    </location>
</feature>
<dbReference type="CDD" id="cd01127">
    <property type="entry name" value="TrwB_TraG_TraD_VirD4"/>
    <property type="match status" value="1"/>
</dbReference>
<proteinExistence type="predicted"/>
<comment type="caution">
    <text evidence="2">The sequence shown here is derived from an EMBL/GenBank/DDBJ whole genome shotgun (WGS) entry which is preliminary data.</text>
</comment>
<name>A0A916XPU0_9HYPH</name>
<dbReference type="SUPFAM" id="SSF52540">
    <property type="entry name" value="P-loop containing nucleoside triphosphate hydrolases"/>
    <property type="match status" value="1"/>
</dbReference>
<dbReference type="NCBIfam" id="NF010447">
    <property type="entry name" value="PRK13873.1"/>
    <property type="match status" value="1"/>
</dbReference>
<dbReference type="InterPro" id="IPR051162">
    <property type="entry name" value="T4SS_component"/>
</dbReference>